<dbReference type="Gene3D" id="2.70.70.10">
    <property type="entry name" value="Glucose Permease (Domain IIA)"/>
    <property type="match status" value="1"/>
</dbReference>
<dbReference type="InterPro" id="IPR007253">
    <property type="entry name" value="Cell_wall-bd_2"/>
</dbReference>
<dbReference type="EMBL" id="CP036402">
    <property type="protein sequence ID" value="QBI19798.1"/>
    <property type="molecule type" value="Genomic_DNA"/>
</dbReference>
<gene>
    <name evidence="3" type="ORF">ER308_09680</name>
</gene>
<evidence type="ECO:0008006" key="5">
    <source>
        <dbReference type="Google" id="ProtNLM"/>
    </source>
</evidence>
<dbReference type="RefSeq" id="WP_131154795.1">
    <property type="nucleotide sequence ID" value="NZ_CP036402.1"/>
</dbReference>
<keyword evidence="4" id="KW-1185">Reference proteome</keyword>
<dbReference type="InterPro" id="IPR051922">
    <property type="entry name" value="Bact_Sporulation_Assoc"/>
</dbReference>
<accession>A0A411YF02</accession>
<evidence type="ECO:0000256" key="1">
    <source>
        <dbReference type="SAM" id="MobiDB-lite"/>
    </source>
</evidence>
<dbReference type="OrthoDB" id="1099523at2"/>
<reference evidence="3 4" key="1">
    <citation type="submission" date="2019-01" db="EMBL/GenBank/DDBJ databases">
        <title>Egibacter rhizosphaerae EGI 80759T.</title>
        <authorList>
            <person name="Chen D.-D."/>
            <person name="Tian Y."/>
            <person name="Jiao J.-Y."/>
            <person name="Zhang X.-T."/>
            <person name="Zhang Y.-G."/>
            <person name="Zhang Y."/>
            <person name="Xiao M."/>
            <person name="Shu W.-S."/>
            <person name="Li W.-J."/>
        </authorList>
    </citation>
    <scope>NUCLEOTIDE SEQUENCE [LARGE SCALE GENOMIC DNA]</scope>
    <source>
        <strain evidence="3 4">EGI 80759</strain>
    </source>
</reference>
<dbReference type="Pfam" id="PF04122">
    <property type="entry name" value="CW_binding_2"/>
    <property type="match status" value="2"/>
</dbReference>
<evidence type="ECO:0000256" key="2">
    <source>
        <dbReference type="SAM" id="SignalP"/>
    </source>
</evidence>
<feature type="compositionally biased region" description="Polar residues" evidence="1">
    <location>
        <begin position="368"/>
        <end position="381"/>
    </location>
</feature>
<dbReference type="PANTHER" id="PTHR30032:SF1">
    <property type="entry name" value="N-ACETYLMURAMOYL-L-ALANINE AMIDASE LYTC"/>
    <property type="match status" value="1"/>
</dbReference>
<dbReference type="KEGG" id="erz:ER308_09680"/>
<sequence length="510" mass="53323">MARAVGRVAVVLAVLAVAFFIRAPDGTADQTDAHELTGDDPVSSAVEFARLAHPDGAVEEVVLGRADVFSDTLAAGSVTGQPVLLTPTDELAALTAEELDRLGAQRVTILGGPAAVAPEVEEDLRARGYEVERHWGEDRVGTALAVARERHADASDTTVVLARAHGEGTQAFVDALGGSALTHAMAGPVLLTPSDNLDEDVAAYLQEADAREVVIAGGSAAVSEAVEEELAALGVTAERAAGQGRSGTAVAQNVRRGVAHASDASSVLLLDGDDEGSWAAGFAAGPWAAETGAALVLTRGGRLPNETTTFLANANGPQLRCGSSVTANVCEHAGRALELPPFASAGGITLHQPSTLVELIGWHESNDRGAQQLQPASSASPHLTLDSRGRDAPSRSSADVVMDPDRPVRSPVSGEVVRTGTYQLYCRHNDGFAVIAPDSRPEWEVKVLHMRGLRVNEGDRVVQGETLLADGPRPFPFRSQVDDESSHHDWPHVHIEVLDPSVWNPPSSGC</sequence>
<proteinExistence type="predicted"/>
<evidence type="ECO:0000313" key="3">
    <source>
        <dbReference type="EMBL" id="QBI19798.1"/>
    </source>
</evidence>
<evidence type="ECO:0000313" key="4">
    <source>
        <dbReference type="Proteomes" id="UP000291469"/>
    </source>
</evidence>
<name>A0A411YF02_9ACTN</name>
<keyword evidence="2" id="KW-0732">Signal</keyword>
<dbReference type="InterPro" id="IPR011055">
    <property type="entry name" value="Dup_hybrid_motif"/>
</dbReference>
<feature type="chain" id="PRO_5039501927" description="Cell wall-binding repeat-containing protein" evidence="2">
    <location>
        <begin position="24"/>
        <end position="510"/>
    </location>
</feature>
<dbReference type="AlphaFoldDB" id="A0A411YF02"/>
<dbReference type="PANTHER" id="PTHR30032">
    <property type="entry name" value="N-ACETYLMURAMOYL-L-ALANINE AMIDASE-RELATED"/>
    <property type="match status" value="1"/>
</dbReference>
<dbReference type="Proteomes" id="UP000291469">
    <property type="component" value="Chromosome"/>
</dbReference>
<feature type="signal peptide" evidence="2">
    <location>
        <begin position="1"/>
        <end position="23"/>
    </location>
</feature>
<protein>
    <recommendedName>
        <fullName evidence="5">Cell wall-binding repeat-containing protein</fullName>
    </recommendedName>
</protein>
<organism evidence="3 4">
    <name type="scientific">Egibacter rhizosphaerae</name>
    <dbReference type="NCBI Taxonomy" id="1670831"/>
    <lineage>
        <taxon>Bacteria</taxon>
        <taxon>Bacillati</taxon>
        <taxon>Actinomycetota</taxon>
        <taxon>Nitriliruptoria</taxon>
        <taxon>Egibacterales</taxon>
        <taxon>Egibacteraceae</taxon>
        <taxon>Egibacter</taxon>
    </lineage>
</organism>
<feature type="region of interest" description="Disordered" evidence="1">
    <location>
        <begin position="368"/>
        <end position="414"/>
    </location>
</feature>